<dbReference type="Proteomes" id="UP000276128">
    <property type="component" value="Unassembled WGS sequence"/>
</dbReference>
<dbReference type="Pfam" id="PF02895">
    <property type="entry name" value="H-kinase_dim"/>
    <property type="match status" value="1"/>
</dbReference>
<proteinExistence type="predicted"/>
<dbReference type="Pfam" id="PF02518">
    <property type="entry name" value="HATPase_c"/>
    <property type="match status" value="1"/>
</dbReference>
<evidence type="ECO:0000259" key="17">
    <source>
        <dbReference type="PROSITE" id="PS50851"/>
    </source>
</evidence>
<dbReference type="SMART" id="SM00260">
    <property type="entry name" value="CheW"/>
    <property type="match status" value="1"/>
</dbReference>
<comment type="caution">
    <text evidence="19">The sequence shown here is derived from an EMBL/GenBank/DDBJ whole genome shotgun (WGS) entry which is preliminary data.</text>
</comment>
<keyword evidence="10" id="KW-0418">Kinase</keyword>
<dbReference type="SMART" id="SM00073">
    <property type="entry name" value="HPT"/>
    <property type="match status" value="1"/>
</dbReference>
<dbReference type="PRINTS" id="PR00344">
    <property type="entry name" value="BCTRLSENSOR"/>
</dbReference>
<keyword evidence="11" id="KW-0067">ATP-binding</keyword>
<dbReference type="CDD" id="cd00088">
    <property type="entry name" value="HPT"/>
    <property type="match status" value="1"/>
</dbReference>
<dbReference type="OrthoDB" id="9803176at2"/>
<dbReference type="InterPro" id="IPR037006">
    <property type="entry name" value="CheA-like_homodim_sf"/>
</dbReference>
<evidence type="ECO:0000256" key="12">
    <source>
        <dbReference type="ARBA" id="ARBA00023012"/>
    </source>
</evidence>
<comment type="function">
    <text evidence="13">Involved in the transmission of sensory signals from the chemoreceptors to the flagellar motors. CheA is autophosphorylated; it can transfer its phosphate group to either CheB or CheY.</text>
</comment>
<dbReference type="SMART" id="SM00387">
    <property type="entry name" value="HATPase_c"/>
    <property type="match status" value="1"/>
</dbReference>
<dbReference type="InterPro" id="IPR003594">
    <property type="entry name" value="HATPase_dom"/>
</dbReference>
<dbReference type="GO" id="GO:0005737">
    <property type="term" value="C:cytoplasm"/>
    <property type="evidence" value="ECO:0007669"/>
    <property type="project" value="UniProtKB-SubCell"/>
</dbReference>
<keyword evidence="12" id="KW-0902">Two-component regulatory system</keyword>
<dbReference type="CDD" id="cd16916">
    <property type="entry name" value="HATPase_CheA-like"/>
    <property type="match status" value="1"/>
</dbReference>
<dbReference type="PANTHER" id="PTHR43395">
    <property type="entry name" value="SENSOR HISTIDINE KINASE CHEA"/>
    <property type="match status" value="1"/>
</dbReference>
<dbReference type="EC" id="2.7.13.3" evidence="3"/>
<dbReference type="SUPFAM" id="SSF55874">
    <property type="entry name" value="ATPase domain of HSP90 chaperone/DNA topoisomerase II/histidine kinase"/>
    <property type="match status" value="1"/>
</dbReference>
<sequence length="674" mass="74714">MTSMSLSEYKQVFLEELEEQLELIDECILKLEQDGRTDLVIQNLFRAAHTLKGSSATMGFESMKELTHEMEHLLDLVRHDRMEVSIGLINLLFKSLDLLKVLKNEIEGTDQTVSNILPLLAELQAFASEKTNKHVAPDIKKSRHALSIFVKTKIGEAQEKGAIVCWVHVTISKDSIIKGARAHVVFKNLNDWGEVLFTDPSPDSIEEGNDNALEISYVFAGNKTADEIKSYVASMIEVVGVEVDLFSSESSSSEDAAPEPAIAVEQSPENSFETRSNKNQTIRVSVERLEDLMNLVGELVIDQTRISQVEQNLLRQSESFNESMEELGQISDHLSRVISELQGSVMKARMLPIEQLFNRFPRMVRDLALTLNKDVELVIEGKDTELDRTLIEEIADPLIHLIRNALDHGIEAAEDRIMKGKSPKGTITIRAAHEDNQVIIYVEDDGSGIDASKILKSAIQKGLILEAEAGTYSDKEAIHLIFHSGFSTASSVSDVSGRGVGMDIVKSHIEKLNGLIDIHTEVGKGTQFKIRLPLTLAIITGLLVKLNEQTFIIPMSNIAEIIRVTPHEIQSLRGESVILLRKQIIPIVSLHDQFRIEKKSNNKNYTQLVIVGTAEKRIALAVDDLLGNQEVVIKTLGSYIGKVDCISGATILGDGRVALILEISAVIRQNQLTT</sequence>
<dbReference type="PROSITE" id="PS50109">
    <property type="entry name" value="HIS_KIN"/>
    <property type="match status" value="1"/>
</dbReference>
<dbReference type="InterPro" id="IPR051315">
    <property type="entry name" value="Bact_Chemotaxis_CheA"/>
</dbReference>
<dbReference type="Pfam" id="PF01627">
    <property type="entry name" value="Hpt"/>
    <property type="match status" value="1"/>
</dbReference>
<feature type="compositionally biased region" description="Polar residues" evidence="15">
    <location>
        <begin position="267"/>
        <end position="276"/>
    </location>
</feature>
<keyword evidence="9" id="KW-0547">Nucleotide-binding</keyword>
<dbReference type="SUPFAM" id="SSF47226">
    <property type="entry name" value="Histidine-containing phosphotransfer domain, HPT domain"/>
    <property type="match status" value="1"/>
</dbReference>
<dbReference type="Gene3D" id="3.30.70.1110">
    <property type="entry name" value="Histidine kinase CheA-like, P2 response regulator-binding domain"/>
    <property type="match status" value="1"/>
</dbReference>
<protein>
    <recommendedName>
        <fullName evidence="4">Chemotaxis protein CheA</fullName>
        <ecNumber evidence="3">2.7.13.3</ecNumber>
    </recommendedName>
</protein>
<keyword evidence="6" id="KW-0145">Chemotaxis</keyword>
<dbReference type="Gene3D" id="2.30.30.40">
    <property type="entry name" value="SH3 Domains"/>
    <property type="match status" value="1"/>
</dbReference>
<evidence type="ECO:0000259" key="18">
    <source>
        <dbReference type="PROSITE" id="PS50894"/>
    </source>
</evidence>
<dbReference type="InterPro" id="IPR036890">
    <property type="entry name" value="HATPase_C_sf"/>
</dbReference>
<name>A0A3S0AEC8_9BACL</name>
<evidence type="ECO:0000256" key="8">
    <source>
        <dbReference type="ARBA" id="ARBA00022679"/>
    </source>
</evidence>
<dbReference type="InterPro" id="IPR008207">
    <property type="entry name" value="Sig_transdc_His_kin_Hpt_dom"/>
</dbReference>
<evidence type="ECO:0000313" key="20">
    <source>
        <dbReference type="Proteomes" id="UP000276128"/>
    </source>
</evidence>
<dbReference type="PROSITE" id="PS50894">
    <property type="entry name" value="HPT"/>
    <property type="match status" value="1"/>
</dbReference>
<feature type="domain" description="CheW-like" evidence="17">
    <location>
        <begin position="538"/>
        <end position="672"/>
    </location>
</feature>
<evidence type="ECO:0000256" key="15">
    <source>
        <dbReference type="SAM" id="MobiDB-lite"/>
    </source>
</evidence>
<evidence type="ECO:0000259" key="16">
    <source>
        <dbReference type="PROSITE" id="PS50109"/>
    </source>
</evidence>
<dbReference type="SUPFAM" id="SSF55052">
    <property type="entry name" value="CheY-binding domain of CheA"/>
    <property type="match status" value="1"/>
</dbReference>
<evidence type="ECO:0000256" key="3">
    <source>
        <dbReference type="ARBA" id="ARBA00012438"/>
    </source>
</evidence>
<dbReference type="InterPro" id="IPR004358">
    <property type="entry name" value="Sig_transdc_His_kin-like_C"/>
</dbReference>
<dbReference type="GO" id="GO:0005524">
    <property type="term" value="F:ATP binding"/>
    <property type="evidence" value="ECO:0007669"/>
    <property type="project" value="UniProtKB-KW"/>
</dbReference>
<dbReference type="Gene3D" id="3.30.565.10">
    <property type="entry name" value="Histidine kinase-like ATPase, C-terminal domain"/>
    <property type="match status" value="1"/>
</dbReference>
<keyword evidence="8" id="KW-0808">Transferase</keyword>
<dbReference type="Gene3D" id="1.10.287.560">
    <property type="entry name" value="Histidine kinase CheA-like, homodimeric domain"/>
    <property type="match status" value="1"/>
</dbReference>
<dbReference type="InterPro" id="IPR036641">
    <property type="entry name" value="HPT_dom_sf"/>
</dbReference>
<dbReference type="InterPro" id="IPR036097">
    <property type="entry name" value="HisK_dim/P_sf"/>
</dbReference>
<evidence type="ECO:0000256" key="2">
    <source>
        <dbReference type="ARBA" id="ARBA00004496"/>
    </source>
</evidence>
<dbReference type="CDD" id="cd00731">
    <property type="entry name" value="CheA_reg"/>
    <property type="match status" value="1"/>
</dbReference>
<evidence type="ECO:0000256" key="1">
    <source>
        <dbReference type="ARBA" id="ARBA00000085"/>
    </source>
</evidence>
<evidence type="ECO:0000256" key="5">
    <source>
        <dbReference type="ARBA" id="ARBA00022490"/>
    </source>
</evidence>
<organism evidence="19 20">
    <name type="scientific">Paenibacillus whitsoniae</name>
    <dbReference type="NCBI Taxonomy" id="2496558"/>
    <lineage>
        <taxon>Bacteria</taxon>
        <taxon>Bacillati</taxon>
        <taxon>Bacillota</taxon>
        <taxon>Bacilli</taxon>
        <taxon>Bacillales</taxon>
        <taxon>Paenibacillaceae</taxon>
        <taxon>Paenibacillus</taxon>
    </lineage>
</organism>
<dbReference type="InterPro" id="IPR005467">
    <property type="entry name" value="His_kinase_dom"/>
</dbReference>
<dbReference type="InterPro" id="IPR010808">
    <property type="entry name" value="CheA_P2-bd"/>
</dbReference>
<dbReference type="EMBL" id="RXHU01000014">
    <property type="protein sequence ID" value="RTE10982.1"/>
    <property type="molecule type" value="Genomic_DNA"/>
</dbReference>
<keyword evidence="5" id="KW-0963">Cytoplasm</keyword>
<keyword evidence="7 14" id="KW-0597">Phosphoprotein</keyword>
<dbReference type="Pfam" id="PF01584">
    <property type="entry name" value="CheW"/>
    <property type="match status" value="1"/>
</dbReference>
<feature type="region of interest" description="Disordered" evidence="15">
    <location>
        <begin position="250"/>
        <end position="276"/>
    </location>
</feature>
<dbReference type="FunFam" id="3.30.565.10:FF:000016">
    <property type="entry name" value="Chemotaxis protein CheA, putative"/>
    <property type="match status" value="1"/>
</dbReference>
<evidence type="ECO:0000313" key="19">
    <source>
        <dbReference type="EMBL" id="RTE10982.1"/>
    </source>
</evidence>
<keyword evidence="20" id="KW-1185">Reference proteome</keyword>
<reference evidence="19 20" key="1">
    <citation type="submission" date="2018-12" db="EMBL/GenBank/DDBJ databases">
        <title>Bacillus ochoae sp. nov., Paenibacillus whitsoniae sp. nov., Paenibacillus spiritus sp. nov. Isolated from the Mars Exploration Rover during spacecraft assembly.</title>
        <authorList>
            <person name="Seuylemezian A."/>
            <person name="Vaishampayan P."/>
        </authorList>
    </citation>
    <scope>NUCLEOTIDE SEQUENCE [LARGE SCALE GENOMIC DNA]</scope>
    <source>
        <strain evidence="19 20">MER 54</strain>
    </source>
</reference>
<dbReference type="InterPro" id="IPR002545">
    <property type="entry name" value="CheW-lke_dom"/>
</dbReference>
<dbReference type="SMART" id="SM01231">
    <property type="entry name" value="H-kinase_dim"/>
    <property type="match status" value="1"/>
</dbReference>
<dbReference type="SUPFAM" id="SSF50341">
    <property type="entry name" value="CheW-like"/>
    <property type="match status" value="1"/>
</dbReference>
<feature type="domain" description="HPt" evidence="18">
    <location>
        <begin position="2"/>
        <end position="106"/>
    </location>
</feature>
<gene>
    <name evidence="19" type="ORF">EJQ19_04410</name>
</gene>
<evidence type="ECO:0000256" key="13">
    <source>
        <dbReference type="ARBA" id="ARBA00035100"/>
    </source>
</evidence>
<dbReference type="InterPro" id="IPR036061">
    <property type="entry name" value="CheW-like_dom_sf"/>
</dbReference>
<dbReference type="Gene3D" id="1.20.120.160">
    <property type="entry name" value="HPT domain"/>
    <property type="match status" value="1"/>
</dbReference>
<comment type="catalytic activity">
    <reaction evidence="1">
        <text>ATP + protein L-histidine = ADP + protein N-phospho-L-histidine.</text>
        <dbReference type="EC" id="2.7.13.3"/>
    </reaction>
</comment>
<feature type="domain" description="Histidine kinase" evidence="16">
    <location>
        <begin position="294"/>
        <end position="536"/>
    </location>
</feature>
<feature type="modified residue" description="Phosphohistidine" evidence="14">
    <location>
        <position position="49"/>
    </location>
</feature>
<evidence type="ECO:0000256" key="7">
    <source>
        <dbReference type="ARBA" id="ARBA00022553"/>
    </source>
</evidence>
<evidence type="ECO:0000256" key="10">
    <source>
        <dbReference type="ARBA" id="ARBA00022777"/>
    </source>
</evidence>
<dbReference type="Pfam" id="PF07194">
    <property type="entry name" value="P2"/>
    <property type="match status" value="1"/>
</dbReference>
<dbReference type="InterPro" id="IPR035891">
    <property type="entry name" value="CheY-binding_CheA"/>
</dbReference>
<evidence type="ECO:0000256" key="6">
    <source>
        <dbReference type="ARBA" id="ARBA00022500"/>
    </source>
</evidence>
<dbReference type="InterPro" id="IPR037052">
    <property type="entry name" value="CheA-like_P2_sf"/>
</dbReference>
<evidence type="ECO:0000256" key="9">
    <source>
        <dbReference type="ARBA" id="ARBA00022741"/>
    </source>
</evidence>
<evidence type="ECO:0000256" key="11">
    <source>
        <dbReference type="ARBA" id="ARBA00022840"/>
    </source>
</evidence>
<dbReference type="InterPro" id="IPR004105">
    <property type="entry name" value="CheA-like_dim"/>
</dbReference>
<dbReference type="GO" id="GO:0006935">
    <property type="term" value="P:chemotaxis"/>
    <property type="evidence" value="ECO:0007669"/>
    <property type="project" value="UniProtKB-KW"/>
</dbReference>
<dbReference type="SUPFAM" id="SSF47384">
    <property type="entry name" value="Homodimeric domain of signal transducing histidine kinase"/>
    <property type="match status" value="1"/>
</dbReference>
<dbReference type="PANTHER" id="PTHR43395:SF10">
    <property type="entry name" value="CHEMOTAXIS PROTEIN CHEA"/>
    <property type="match status" value="1"/>
</dbReference>
<evidence type="ECO:0000256" key="14">
    <source>
        <dbReference type="PROSITE-ProRule" id="PRU00110"/>
    </source>
</evidence>
<accession>A0A3S0AEC8</accession>
<comment type="subcellular location">
    <subcellularLocation>
        <location evidence="2">Cytoplasm</location>
    </subcellularLocation>
</comment>
<dbReference type="PROSITE" id="PS50851">
    <property type="entry name" value="CHEW"/>
    <property type="match status" value="1"/>
</dbReference>
<evidence type="ECO:0000256" key="4">
    <source>
        <dbReference type="ARBA" id="ARBA00021495"/>
    </source>
</evidence>
<dbReference type="AlphaFoldDB" id="A0A3S0AEC8"/>
<dbReference type="GO" id="GO:0000155">
    <property type="term" value="F:phosphorelay sensor kinase activity"/>
    <property type="evidence" value="ECO:0007669"/>
    <property type="project" value="InterPro"/>
</dbReference>